<reference evidence="3" key="1">
    <citation type="journal article" date="2015" name="PLoS Genet.">
        <title>The dynamic genome and transcriptome of the human fungal pathogen Blastomyces and close relative Emmonsia.</title>
        <authorList>
            <person name="Munoz J.F."/>
            <person name="Gauthier G.M."/>
            <person name="Desjardins C.A."/>
            <person name="Gallo J.E."/>
            <person name="Holder J."/>
            <person name="Sullivan T.D."/>
            <person name="Marty A.J."/>
            <person name="Carmen J.C."/>
            <person name="Chen Z."/>
            <person name="Ding L."/>
            <person name="Gujja S."/>
            <person name="Magrini V."/>
            <person name="Misas E."/>
            <person name="Mitreva M."/>
            <person name="Priest M."/>
            <person name="Saif S."/>
            <person name="Whiston E.A."/>
            <person name="Young S."/>
            <person name="Zeng Q."/>
            <person name="Goldman W.E."/>
            <person name="Mardis E.R."/>
            <person name="Taylor J.W."/>
            <person name="McEwen J.G."/>
            <person name="Clay O.K."/>
            <person name="Klein B.S."/>
            <person name="Cuomo C.A."/>
        </authorList>
    </citation>
    <scope>NUCLEOTIDE SEQUENCE [LARGE SCALE GENOMIC DNA]</scope>
    <source>
        <strain evidence="3">UAMH 139</strain>
    </source>
</reference>
<sequence>MYNLTIGEIAGAAPASAAAGQGKSKKRMRVGAGAGAGARGRRIITRSSTGEREENSEYAGDADQADDELVNGDENDDEDEEEDDDEEAELTRKALRDLQAAMVRTEKRDNYAKEFEKCIGEEEMRLVRLVEAVMRERESESEKFHASVIALIGTALAPTGTKSSASAPGSTAAVQKLNLEDVSSDKHPLYNRSQDLLHRTKSLVQERDDFTEYISNLEVPPDPTETWERDCAETRRVIVIGAESSQAEIDRLLARKGDARKRDAKGEPASKGKKAGRRGKAGVFEKDEQHLQAMLKIGKEKDGLQKKKEPYGWGRMAHQMVKGMKALTKALPVDRK</sequence>
<proteinExistence type="predicted"/>
<protein>
    <submittedName>
        <fullName evidence="2">Uncharacterized protein</fullName>
    </submittedName>
</protein>
<dbReference type="STRING" id="2060906.A0A0H1BDF1"/>
<feature type="compositionally biased region" description="Acidic residues" evidence="1">
    <location>
        <begin position="63"/>
        <end position="88"/>
    </location>
</feature>
<comment type="caution">
    <text evidence="2">The sequence shown here is derived from an EMBL/GenBank/DDBJ whole genome shotgun (WGS) entry which is preliminary data.</text>
</comment>
<feature type="compositionally biased region" description="Basic residues" evidence="1">
    <location>
        <begin position="271"/>
        <end position="280"/>
    </location>
</feature>
<keyword evidence="3" id="KW-1185">Reference proteome</keyword>
<evidence type="ECO:0000313" key="3">
    <source>
        <dbReference type="Proteomes" id="UP000053573"/>
    </source>
</evidence>
<feature type="region of interest" description="Disordered" evidence="1">
    <location>
        <begin position="1"/>
        <end position="90"/>
    </location>
</feature>
<dbReference type="OrthoDB" id="4207186at2759"/>
<dbReference type="AlphaFoldDB" id="A0A0H1BDF1"/>
<dbReference type="Proteomes" id="UP000053573">
    <property type="component" value="Unassembled WGS sequence"/>
</dbReference>
<organism evidence="2 3">
    <name type="scientific">Blastomyces silverae</name>
    <dbReference type="NCBI Taxonomy" id="2060906"/>
    <lineage>
        <taxon>Eukaryota</taxon>
        <taxon>Fungi</taxon>
        <taxon>Dikarya</taxon>
        <taxon>Ascomycota</taxon>
        <taxon>Pezizomycotina</taxon>
        <taxon>Eurotiomycetes</taxon>
        <taxon>Eurotiomycetidae</taxon>
        <taxon>Onygenales</taxon>
        <taxon>Ajellomycetaceae</taxon>
        <taxon>Blastomyces</taxon>
    </lineage>
</organism>
<evidence type="ECO:0000313" key="2">
    <source>
        <dbReference type="EMBL" id="KLJ09158.1"/>
    </source>
</evidence>
<dbReference type="EMBL" id="LDEV01002415">
    <property type="protein sequence ID" value="KLJ09158.1"/>
    <property type="molecule type" value="Genomic_DNA"/>
</dbReference>
<gene>
    <name evidence="2" type="ORF">EMPG_15417</name>
</gene>
<feature type="compositionally biased region" description="Basic and acidic residues" evidence="1">
    <location>
        <begin position="256"/>
        <end position="270"/>
    </location>
</feature>
<name>A0A0H1BDF1_9EURO</name>
<feature type="region of interest" description="Disordered" evidence="1">
    <location>
        <begin position="256"/>
        <end position="286"/>
    </location>
</feature>
<accession>A0A0H1BDF1</accession>
<evidence type="ECO:0000256" key="1">
    <source>
        <dbReference type="SAM" id="MobiDB-lite"/>
    </source>
</evidence>
<feature type="compositionally biased region" description="Low complexity" evidence="1">
    <location>
        <begin position="10"/>
        <end position="22"/>
    </location>
</feature>